<dbReference type="KEGG" id="far:ABE41_019900"/>
<accession>A0A1B1ZA17</accession>
<dbReference type="Proteomes" id="UP000077412">
    <property type="component" value="Chromosome"/>
</dbReference>
<protein>
    <submittedName>
        <fullName evidence="1">Uncharacterized protein</fullName>
    </submittedName>
</protein>
<evidence type="ECO:0000313" key="1">
    <source>
        <dbReference type="EMBL" id="ANX14284.1"/>
    </source>
</evidence>
<reference evidence="1 2" key="1">
    <citation type="submission" date="2016-08" db="EMBL/GenBank/DDBJ databases">
        <title>Complete genome sequence of Fictibacillus arsenicus G25-54, a strain with toxicity to nematodes and a potential arsenic-resistance activity.</title>
        <authorList>
            <person name="Zheng Z."/>
        </authorList>
    </citation>
    <scope>NUCLEOTIDE SEQUENCE [LARGE SCALE GENOMIC DNA]</scope>
    <source>
        <strain evidence="1 2">G25-54</strain>
    </source>
</reference>
<keyword evidence="2" id="KW-1185">Reference proteome</keyword>
<organism evidence="1 2">
    <name type="scientific">Fictibacillus arsenicus</name>
    <dbReference type="NCBI Taxonomy" id="255247"/>
    <lineage>
        <taxon>Bacteria</taxon>
        <taxon>Bacillati</taxon>
        <taxon>Bacillota</taxon>
        <taxon>Bacilli</taxon>
        <taxon>Bacillales</taxon>
        <taxon>Fictibacillaceae</taxon>
        <taxon>Fictibacillus</taxon>
    </lineage>
</organism>
<evidence type="ECO:0000313" key="2">
    <source>
        <dbReference type="Proteomes" id="UP000077412"/>
    </source>
</evidence>
<gene>
    <name evidence="1" type="ORF">ABE41_019900</name>
</gene>
<sequence>MDCKIKRFHLQAIHLKKCIKVFPVDAGGETGTFWGEMNEFMGGSTKIRGGTGVFTGETSLFLCERVINIKTRTVKRACQVEPALLNKC</sequence>
<dbReference type="EMBL" id="CP016761">
    <property type="protein sequence ID" value="ANX14284.1"/>
    <property type="molecule type" value="Genomic_DNA"/>
</dbReference>
<dbReference type="AlphaFoldDB" id="A0A1B1ZA17"/>
<dbReference type="STRING" id="255247.ABE41_019900"/>
<proteinExistence type="predicted"/>
<name>A0A1B1ZA17_9BACL</name>